<name>X1PHL2_9ZZZZ</name>
<dbReference type="EMBL" id="BARV01019389">
    <property type="protein sequence ID" value="GAI30379.1"/>
    <property type="molecule type" value="Genomic_DNA"/>
</dbReference>
<comment type="caution">
    <text evidence="1">The sequence shown here is derived from an EMBL/GenBank/DDBJ whole genome shotgun (WGS) entry which is preliminary data.</text>
</comment>
<protein>
    <submittedName>
        <fullName evidence="1">Uncharacterized protein</fullName>
    </submittedName>
</protein>
<reference evidence="1" key="1">
    <citation type="journal article" date="2014" name="Front. Microbiol.">
        <title>High frequency of phylogenetically diverse reductive dehalogenase-homologous genes in deep subseafloor sedimentary metagenomes.</title>
        <authorList>
            <person name="Kawai M."/>
            <person name="Futagami T."/>
            <person name="Toyoda A."/>
            <person name="Takaki Y."/>
            <person name="Nishi S."/>
            <person name="Hori S."/>
            <person name="Arai W."/>
            <person name="Tsubouchi T."/>
            <person name="Morono Y."/>
            <person name="Uchiyama I."/>
            <person name="Ito T."/>
            <person name="Fujiyama A."/>
            <person name="Inagaki F."/>
            <person name="Takami H."/>
        </authorList>
    </citation>
    <scope>NUCLEOTIDE SEQUENCE</scope>
    <source>
        <strain evidence="1">Expedition CK06-06</strain>
    </source>
</reference>
<feature type="non-terminal residue" evidence="1">
    <location>
        <position position="33"/>
    </location>
</feature>
<evidence type="ECO:0000313" key="1">
    <source>
        <dbReference type="EMBL" id="GAI30379.1"/>
    </source>
</evidence>
<organism evidence="1">
    <name type="scientific">marine sediment metagenome</name>
    <dbReference type="NCBI Taxonomy" id="412755"/>
    <lineage>
        <taxon>unclassified sequences</taxon>
        <taxon>metagenomes</taxon>
        <taxon>ecological metagenomes</taxon>
    </lineage>
</organism>
<gene>
    <name evidence="1" type="ORF">S06H3_32593</name>
</gene>
<proteinExistence type="predicted"/>
<accession>X1PHL2</accession>
<dbReference type="AlphaFoldDB" id="X1PHL2"/>
<sequence length="33" mass="3832">MRFARGLLIFSYGLFTIAAQTLLFREFITTFEG</sequence>